<dbReference type="GO" id="GO:0032259">
    <property type="term" value="P:methylation"/>
    <property type="evidence" value="ECO:0007669"/>
    <property type="project" value="UniProtKB-KW"/>
</dbReference>
<protein>
    <submittedName>
        <fullName evidence="6">23S rRNA (Uracil747-C5)-methyltransferase</fullName>
        <ecNumber evidence="6">2.1.1.189</ecNumber>
    </submittedName>
</protein>
<feature type="binding site" evidence="4">
    <location>
        <position position="227"/>
    </location>
    <ligand>
        <name>S-adenosyl-L-methionine</name>
        <dbReference type="ChEBI" id="CHEBI:59789"/>
    </ligand>
</feature>
<dbReference type="RefSeq" id="WP_309956421.1">
    <property type="nucleotide sequence ID" value="NZ_JAVDUJ010000001.1"/>
</dbReference>
<gene>
    <name evidence="6" type="ORF">J2S36_001158</name>
</gene>
<dbReference type="InterPro" id="IPR030391">
    <property type="entry name" value="MeTrfase_TrmA_CS"/>
</dbReference>
<feature type="binding site" evidence="4">
    <location>
        <position position="322"/>
    </location>
    <ligand>
        <name>S-adenosyl-L-methionine</name>
        <dbReference type="ChEBI" id="CHEBI:59789"/>
    </ligand>
</feature>
<comment type="caution">
    <text evidence="6">The sequence shown here is derived from an EMBL/GenBank/DDBJ whole genome shotgun (WGS) entry which is preliminary data.</text>
</comment>
<dbReference type="EMBL" id="JAVDUJ010000001">
    <property type="protein sequence ID" value="MDR6939615.1"/>
    <property type="molecule type" value="Genomic_DNA"/>
</dbReference>
<proteinExistence type="inferred from homology"/>
<dbReference type="Pfam" id="PF05958">
    <property type="entry name" value="tRNA_U5-meth_tr"/>
    <property type="match status" value="1"/>
</dbReference>
<keyword evidence="7" id="KW-1185">Reference proteome</keyword>
<evidence type="ECO:0000256" key="4">
    <source>
        <dbReference type="PROSITE-ProRule" id="PRU01024"/>
    </source>
</evidence>
<evidence type="ECO:0000313" key="6">
    <source>
        <dbReference type="EMBL" id="MDR6939615.1"/>
    </source>
</evidence>
<feature type="active site" description="Nucleophile" evidence="4">
    <location>
        <position position="396"/>
    </location>
</feature>
<evidence type="ECO:0000313" key="7">
    <source>
        <dbReference type="Proteomes" id="UP001266099"/>
    </source>
</evidence>
<keyword evidence="1 4" id="KW-0489">Methyltransferase</keyword>
<dbReference type="PROSITE" id="PS01231">
    <property type="entry name" value="TRMA_2"/>
    <property type="match status" value="1"/>
</dbReference>
<reference evidence="6 7" key="1">
    <citation type="submission" date="2023-07" db="EMBL/GenBank/DDBJ databases">
        <title>Sequencing the genomes of 1000 actinobacteria strains.</title>
        <authorList>
            <person name="Klenk H.-P."/>
        </authorList>
    </citation>
    <scope>NUCLEOTIDE SEQUENCE [LARGE SCALE GENOMIC DNA]</scope>
    <source>
        <strain evidence="6 7">DSM 15539</strain>
    </source>
</reference>
<organism evidence="6 7">
    <name type="scientific">Arcanobacterium hippocoleae</name>
    <dbReference type="NCBI Taxonomy" id="149017"/>
    <lineage>
        <taxon>Bacteria</taxon>
        <taxon>Bacillati</taxon>
        <taxon>Actinomycetota</taxon>
        <taxon>Actinomycetes</taxon>
        <taxon>Actinomycetales</taxon>
        <taxon>Actinomycetaceae</taxon>
        <taxon>Arcanobacterium</taxon>
    </lineage>
</organism>
<evidence type="ECO:0000256" key="5">
    <source>
        <dbReference type="PROSITE-ProRule" id="PRU10015"/>
    </source>
</evidence>
<accession>A0ABU1T449</accession>
<dbReference type="EC" id="2.1.1.189" evidence="6"/>
<sequence>MKNSCVNDGTDTFRGVLQCTYYERGECRSCTLIEIPYQHQVAQKTARVSQLLPVRAWCDPAVSEISGFRNKVKLVVSGSAAAPKLGIANQDLRECPLPTSGIRAAIPVLAQFVTRCELTPYRFETNTGVLKFIIVTESARGELMVRFVVRRRGVRGIIFKYYSWLEANLPQLRVCSINVQPERKAIIEGAEEIIVSKRNELQMPLTVGINSHSEKLLLSLQPKSFFQTNTQMAQALYARAAGWIYDYLAAHLMNIDGEIGTCSASHKPIEIWDLYCGVGGFALAAAVAVKAAETGKGAAGVDPGADKGRKNLASRVLVRGVEVSEHAVAAANKSARQQNLPAEFVAGDAVQWAREQLAQGAQPSIVVVNPPRRGIGKELARMLNRSGAARIIYSSCNPESLAADLAQMPAYQADQAQLVDIFPHTNHVETVVLLSQT</sequence>
<evidence type="ECO:0000256" key="1">
    <source>
        <dbReference type="ARBA" id="ARBA00022603"/>
    </source>
</evidence>
<dbReference type="PANTHER" id="PTHR11061">
    <property type="entry name" value="RNA M5U METHYLTRANSFERASE"/>
    <property type="match status" value="1"/>
</dbReference>
<evidence type="ECO:0000256" key="3">
    <source>
        <dbReference type="ARBA" id="ARBA00022691"/>
    </source>
</evidence>
<evidence type="ECO:0000256" key="2">
    <source>
        <dbReference type="ARBA" id="ARBA00022679"/>
    </source>
</evidence>
<dbReference type="GO" id="GO:0008168">
    <property type="term" value="F:methyltransferase activity"/>
    <property type="evidence" value="ECO:0007669"/>
    <property type="project" value="UniProtKB-KW"/>
</dbReference>
<name>A0ABU1T449_9ACTO</name>
<dbReference type="InterPro" id="IPR029063">
    <property type="entry name" value="SAM-dependent_MTases_sf"/>
</dbReference>
<dbReference type="PANTHER" id="PTHR11061:SF30">
    <property type="entry name" value="TRNA (URACIL(54)-C(5))-METHYLTRANSFERASE"/>
    <property type="match status" value="1"/>
</dbReference>
<dbReference type="PROSITE" id="PS51687">
    <property type="entry name" value="SAM_MT_RNA_M5U"/>
    <property type="match status" value="1"/>
</dbReference>
<keyword evidence="3 4" id="KW-0949">S-adenosyl-L-methionine</keyword>
<comment type="similarity">
    <text evidence="4">Belongs to the class I-like SAM-binding methyltransferase superfamily. RNA M5U methyltransferase family.</text>
</comment>
<dbReference type="SUPFAM" id="SSF53335">
    <property type="entry name" value="S-adenosyl-L-methionine-dependent methyltransferases"/>
    <property type="match status" value="1"/>
</dbReference>
<dbReference type="Gene3D" id="3.40.50.150">
    <property type="entry name" value="Vaccinia Virus protein VP39"/>
    <property type="match status" value="1"/>
</dbReference>
<dbReference type="InterPro" id="IPR010280">
    <property type="entry name" value="U5_MeTrfase_fam"/>
</dbReference>
<dbReference type="Proteomes" id="UP001266099">
    <property type="component" value="Unassembled WGS sequence"/>
</dbReference>
<feature type="binding site" evidence="4">
    <location>
        <position position="369"/>
    </location>
    <ligand>
        <name>S-adenosyl-L-methionine</name>
        <dbReference type="ChEBI" id="CHEBI:59789"/>
    </ligand>
</feature>
<dbReference type="InterPro" id="IPR030390">
    <property type="entry name" value="MeTrfase_TrmA_AS"/>
</dbReference>
<feature type="binding site" evidence="4">
    <location>
        <position position="275"/>
    </location>
    <ligand>
        <name>S-adenosyl-L-methionine</name>
        <dbReference type="ChEBI" id="CHEBI:59789"/>
    </ligand>
</feature>
<feature type="active site" evidence="5">
    <location>
        <position position="396"/>
    </location>
</feature>
<keyword evidence="2 4" id="KW-0808">Transferase</keyword>
<dbReference type="PROSITE" id="PS01230">
    <property type="entry name" value="TRMA_1"/>
    <property type="match status" value="1"/>
</dbReference>